<evidence type="ECO:0000259" key="10">
    <source>
        <dbReference type="Pfam" id="PF00060"/>
    </source>
</evidence>
<evidence type="ECO:0000256" key="7">
    <source>
        <dbReference type="ARBA" id="ARBA00023170"/>
    </source>
</evidence>
<dbReference type="GO" id="GO:0005886">
    <property type="term" value="C:plasma membrane"/>
    <property type="evidence" value="ECO:0007669"/>
    <property type="project" value="UniProtKB-SubCell"/>
</dbReference>
<accession>A0AAW1LUY8</accession>
<dbReference type="GO" id="GO:0015276">
    <property type="term" value="F:ligand-gated monoatomic ion channel activity"/>
    <property type="evidence" value="ECO:0007669"/>
    <property type="project" value="InterPro"/>
</dbReference>
<feature type="domain" description="Ionotropic glutamate receptor C-terminal" evidence="10">
    <location>
        <begin position="217"/>
        <end position="490"/>
    </location>
</feature>
<proteinExistence type="inferred from homology"/>
<comment type="similarity">
    <text evidence="2">Belongs to the glutamate-gated ion channel (TC 1.A.10.1) family.</text>
</comment>
<dbReference type="SUPFAM" id="SSF53850">
    <property type="entry name" value="Periplasmic binding protein-like II"/>
    <property type="match status" value="1"/>
</dbReference>
<organism evidence="11 12">
    <name type="scientific">Popillia japonica</name>
    <name type="common">Japanese beetle</name>
    <dbReference type="NCBI Taxonomy" id="7064"/>
    <lineage>
        <taxon>Eukaryota</taxon>
        <taxon>Metazoa</taxon>
        <taxon>Ecdysozoa</taxon>
        <taxon>Arthropoda</taxon>
        <taxon>Hexapoda</taxon>
        <taxon>Insecta</taxon>
        <taxon>Pterygota</taxon>
        <taxon>Neoptera</taxon>
        <taxon>Endopterygota</taxon>
        <taxon>Coleoptera</taxon>
        <taxon>Polyphaga</taxon>
        <taxon>Scarabaeiformia</taxon>
        <taxon>Scarabaeidae</taxon>
        <taxon>Rutelinae</taxon>
        <taxon>Popillia</taxon>
    </lineage>
</organism>
<keyword evidence="7" id="KW-0675">Receptor</keyword>
<keyword evidence="8" id="KW-0325">Glycoprotein</keyword>
<dbReference type="GO" id="GO:0050906">
    <property type="term" value="P:detection of stimulus involved in sensory perception"/>
    <property type="evidence" value="ECO:0007669"/>
    <property type="project" value="UniProtKB-ARBA"/>
</dbReference>
<dbReference type="Gene3D" id="3.40.190.10">
    <property type="entry name" value="Periplasmic binding protein-like II"/>
    <property type="match status" value="1"/>
</dbReference>
<keyword evidence="12" id="KW-1185">Reference proteome</keyword>
<dbReference type="InterPro" id="IPR001320">
    <property type="entry name" value="Iontro_rcpt_C"/>
</dbReference>
<feature type="transmembrane region" description="Helical" evidence="9">
    <location>
        <begin position="284"/>
        <end position="304"/>
    </location>
</feature>
<feature type="transmembrane region" description="Helical" evidence="9">
    <location>
        <begin position="220"/>
        <end position="241"/>
    </location>
</feature>
<keyword evidence="6 9" id="KW-0472">Membrane</keyword>
<dbReference type="PANTHER" id="PTHR42643:SF40">
    <property type="entry name" value="IONOTROPIC RECEPTOR 41A-RELATED"/>
    <property type="match status" value="1"/>
</dbReference>
<keyword evidence="3" id="KW-1003">Cell membrane</keyword>
<comment type="caution">
    <text evidence="11">The sequence shown here is derived from an EMBL/GenBank/DDBJ whole genome shotgun (WGS) entry which is preliminary data.</text>
</comment>
<dbReference type="Gene3D" id="1.10.287.70">
    <property type="match status" value="1"/>
</dbReference>
<reference evidence="11 12" key="1">
    <citation type="journal article" date="2024" name="BMC Genomics">
        <title>De novo assembly and annotation of Popillia japonica's genome with initial clues to its potential as an invasive pest.</title>
        <authorList>
            <person name="Cucini C."/>
            <person name="Boschi S."/>
            <person name="Funari R."/>
            <person name="Cardaioli E."/>
            <person name="Iannotti N."/>
            <person name="Marturano G."/>
            <person name="Paoli F."/>
            <person name="Bruttini M."/>
            <person name="Carapelli A."/>
            <person name="Frati F."/>
            <person name="Nardi F."/>
        </authorList>
    </citation>
    <scope>NUCLEOTIDE SEQUENCE [LARGE SCALE GENOMIC DNA]</scope>
    <source>
        <strain evidence="11">DMR45628</strain>
    </source>
</reference>
<dbReference type="InterPro" id="IPR052192">
    <property type="entry name" value="Insect_Ionotropic_Sensory_Rcpt"/>
</dbReference>
<dbReference type="Proteomes" id="UP001458880">
    <property type="component" value="Unassembled WGS sequence"/>
</dbReference>
<evidence type="ECO:0000256" key="1">
    <source>
        <dbReference type="ARBA" id="ARBA00004651"/>
    </source>
</evidence>
<evidence type="ECO:0000256" key="2">
    <source>
        <dbReference type="ARBA" id="ARBA00008685"/>
    </source>
</evidence>
<evidence type="ECO:0000313" key="12">
    <source>
        <dbReference type="Proteomes" id="UP001458880"/>
    </source>
</evidence>
<evidence type="ECO:0000256" key="5">
    <source>
        <dbReference type="ARBA" id="ARBA00022989"/>
    </source>
</evidence>
<name>A0AAW1LUY8_POPJA</name>
<dbReference type="EMBL" id="JASPKY010000092">
    <property type="protein sequence ID" value="KAK9738031.1"/>
    <property type="molecule type" value="Genomic_DNA"/>
</dbReference>
<dbReference type="Pfam" id="PF00060">
    <property type="entry name" value="Lig_chan"/>
    <property type="match status" value="1"/>
</dbReference>
<dbReference type="AlphaFoldDB" id="A0AAW1LUY8"/>
<evidence type="ECO:0000256" key="3">
    <source>
        <dbReference type="ARBA" id="ARBA00022475"/>
    </source>
</evidence>
<comment type="subcellular location">
    <subcellularLocation>
        <location evidence="1">Cell membrane</location>
        <topology evidence="1">Multi-pass membrane protein</topology>
    </subcellularLocation>
</comment>
<dbReference type="PANTHER" id="PTHR42643">
    <property type="entry name" value="IONOTROPIC RECEPTOR 20A-RELATED"/>
    <property type="match status" value="1"/>
</dbReference>
<keyword evidence="5 9" id="KW-1133">Transmembrane helix</keyword>
<keyword evidence="4 9" id="KW-0812">Transmembrane</keyword>
<protein>
    <submittedName>
        <fullName evidence="11">Ligand-gated ion channel</fullName>
    </submittedName>
</protein>
<evidence type="ECO:0000256" key="8">
    <source>
        <dbReference type="ARBA" id="ARBA00023180"/>
    </source>
</evidence>
<evidence type="ECO:0000256" key="9">
    <source>
        <dbReference type="SAM" id="Phobius"/>
    </source>
</evidence>
<evidence type="ECO:0000256" key="6">
    <source>
        <dbReference type="ARBA" id="ARBA00023136"/>
    </source>
</evidence>
<evidence type="ECO:0000313" key="11">
    <source>
        <dbReference type="EMBL" id="KAK9738031.1"/>
    </source>
</evidence>
<feature type="transmembrane region" description="Helical" evidence="9">
    <location>
        <begin position="483"/>
        <end position="502"/>
    </location>
</feature>
<gene>
    <name evidence="11" type="ORF">QE152_g10214</name>
</gene>
<evidence type="ECO:0000256" key="4">
    <source>
        <dbReference type="ARBA" id="ARBA00022692"/>
    </source>
</evidence>
<sequence length="512" mass="57624">MGMKLGSDRFNFRKYLLLPVTDQLENSLDVLKSEAAEFVADILIAELHNATTFDLYTHKFVGPQVKSADLIWLDRWYSANNSFLFGANLYPDKMGDLEGRPFKIICFTYKPYCIIDPPDGTDMLVALQYARKHNMTPELVVDEAGEWGTLYDNWTGNGVVGNLAQDMGDIGLGALYTWEREYSFFDYSKPTMRSGITCIAPAPRLASGLATPFLSFSMEMWIMTLLSYFLASAAMFILLSVSLNEEIEKKRDVNNVMLSLSLSGRIFLLQSFQKVPNLEQSRVIFGLALILSLMLNSIYSSGLASTMTIPRYYGTIHDAKDLATAQIKWGATSTAWIESIQSDSRKVFVEVVNNFQILTEPELAAFNDEDLAYAVEHLQGGNLALGSYITINGIQKRRLLDEDIYWEYCVLMLRKNSIFLDSLNDVILAVTESGLLYYWELQAVYKYMDMNAQKAAKMTLRASNPGGSDAIVKLNLDHVVGAFAIWGVGILISTIVFICELIRNKYYKNDLV</sequence>